<dbReference type="RefSeq" id="WP_185658531.1">
    <property type="nucleotide sequence ID" value="NZ_CAWPOO010000001.1"/>
</dbReference>
<accession>A0A7X1E6F7</accession>
<dbReference type="Pfam" id="PF00875">
    <property type="entry name" value="DNA_photolyase"/>
    <property type="match status" value="1"/>
</dbReference>
<dbReference type="EMBL" id="JACHVC010000001">
    <property type="protein sequence ID" value="MBC2604640.1"/>
    <property type="molecule type" value="Genomic_DNA"/>
</dbReference>
<feature type="binding site" evidence="8">
    <location>
        <position position="267"/>
    </location>
    <ligand>
        <name>FAD</name>
        <dbReference type="ChEBI" id="CHEBI:57692"/>
    </ligand>
</feature>
<feature type="site" description="Electron transfer via tryptophanyl radical" evidence="9">
    <location>
        <position position="377"/>
    </location>
</feature>
<dbReference type="GO" id="GO:0071949">
    <property type="term" value="F:FAD binding"/>
    <property type="evidence" value="ECO:0007669"/>
    <property type="project" value="TreeGrafter"/>
</dbReference>
<comment type="cofactor">
    <cofactor evidence="1">
        <name>(6R)-5,10-methylene-5,6,7,8-tetrahydrofolate</name>
        <dbReference type="ChEBI" id="CHEBI:15636"/>
    </cofactor>
</comment>
<sequence>MPEQNTVIVWFRQDLRLSDNPALHEAVESGGAILPLYILDDEGEGDWPLGGASRWWLHHSLVSLDSDLRKIGSKLTLLRGGSSETLAKLCEAVGAKSVFWNRRYEPEIIARDTKIKKSLADKGLEVRSFNGSLLQSPLKVEKKSGGPFKVFTPFWNHLKTLKMREPLPAPGKLSAPKDWPDSDELDSWELLPKLDWAGGFSDYWTPGENAATDSLDEFLNDRVKSYDENRDNPAIVGVSRMSPHLHFGEISPIQIWHKVDRRTGDAYARQIAWREFAFHLLYHFPETSEKALRPEFDRFPWKENQDWLKAWQQGRTGYPIVDAGMRELWSTGWMHNRVRMIAASFLVKHLLQPWHSGAEWFWDTLVDADLPNNSMGWQWVAGSGADASPYFRIFNPITQGERFDAKGEYTRKWVPELARLPDKYLFKPWEAPANVLEYAGVDLGGNYPQPIVSHAEGRAAALEAYAKLKDG</sequence>
<evidence type="ECO:0000256" key="8">
    <source>
        <dbReference type="PIRSR" id="PIRSR602081-1"/>
    </source>
</evidence>
<feature type="domain" description="Photolyase/cryptochrome alpha/beta" evidence="11">
    <location>
        <begin position="5"/>
        <end position="134"/>
    </location>
</feature>
<organism evidence="12 13">
    <name type="scientific">Pelagicoccus albus</name>
    <dbReference type="NCBI Taxonomy" id="415222"/>
    <lineage>
        <taxon>Bacteria</taxon>
        <taxon>Pseudomonadati</taxon>
        <taxon>Verrucomicrobiota</taxon>
        <taxon>Opitutia</taxon>
        <taxon>Puniceicoccales</taxon>
        <taxon>Pelagicoccaceae</taxon>
        <taxon>Pelagicoccus</taxon>
    </lineage>
</organism>
<keyword evidence="12" id="KW-0456">Lyase</keyword>
<feature type="site" description="Electron transfer via tryptophanyl radical" evidence="9">
    <location>
        <position position="354"/>
    </location>
</feature>
<dbReference type="InterPro" id="IPR002081">
    <property type="entry name" value="Cryptochrome/DNA_photolyase_1"/>
</dbReference>
<evidence type="ECO:0000313" key="12">
    <source>
        <dbReference type="EMBL" id="MBC2604640.1"/>
    </source>
</evidence>
<evidence type="ECO:0000256" key="2">
    <source>
        <dbReference type="ARBA" id="ARBA00013149"/>
    </source>
</evidence>
<protein>
    <recommendedName>
        <fullName evidence="3">Deoxyribodipyrimidine photo-lyase</fullName>
        <ecNumber evidence="2">4.1.99.3</ecNumber>
    </recommendedName>
</protein>
<gene>
    <name evidence="12" type="ORF">H5P27_01075</name>
</gene>
<evidence type="ECO:0000256" key="5">
    <source>
        <dbReference type="ARBA" id="ARBA00022827"/>
    </source>
</evidence>
<dbReference type="AlphaFoldDB" id="A0A7X1E6F7"/>
<evidence type="ECO:0000256" key="1">
    <source>
        <dbReference type="ARBA" id="ARBA00001932"/>
    </source>
</evidence>
<dbReference type="Gene3D" id="3.40.50.620">
    <property type="entry name" value="HUPs"/>
    <property type="match status" value="1"/>
</dbReference>
<reference evidence="12 13" key="1">
    <citation type="submission" date="2020-07" db="EMBL/GenBank/DDBJ databases">
        <authorList>
            <person name="Feng X."/>
        </authorList>
    </citation>
    <scope>NUCLEOTIDE SEQUENCE [LARGE SCALE GENOMIC DNA]</scope>
    <source>
        <strain evidence="12 13">JCM23202</strain>
    </source>
</reference>
<comment type="cofactor">
    <cofactor evidence="8">
        <name>FAD</name>
        <dbReference type="ChEBI" id="CHEBI:57692"/>
    </cofactor>
    <text evidence="8">Binds 1 FAD per subunit.</text>
</comment>
<dbReference type="GO" id="GO:0003904">
    <property type="term" value="F:deoxyribodipyrimidine photo-lyase activity"/>
    <property type="evidence" value="ECO:0007669"/>
    <property type="project" value="UniProtKB-EC"/>
</dbReference>
<keyword evidence="5 8" id="KW-0274">FAD</keyword>
<dbReference type="InterPro" id="IPR005101">
    <property type="entry name" value="Cryptochr/Photolyase_FAD-bd"/>
</dbReference>
<evidence type="ECO:0000256" key="6">
    <source>
        <dbReference type="ARBA" id="ARBA00022991"/>
    </source>
</evidence>
<proteinExistence type="inferred from homology"/>
<feature type="binding site" evidence="8">
    <location>
        <begin position="367"/>
        <end position="369"/>
    </location>
    <ligand>
        <name>FAD</name>
        <dbReference type="ChEBI" id="CHEBI:57692"/>
    </ligand>
</feature>
<keyword evidence="6 10" id="KW-0157">Chromophore</keyword>
<dbReference type="InterPro" id="IPR014729">
    <property type="entry name" value="Rossmann-like_a/b/a_fold"/>
</dbReference>
<dbReference type="Proteomes" id="UP000526501">
    <property type="component" value="Unassembled WGS sequence"/>
</dbReference>
<dbReference type="PRINTS" id="PR00147">
    <property type="entry name" value="DNAPHOTLYASE"/>
</dbReference>
<feature type="binding site" evidence="8">
    <location>
        <position position="226"/>
    </location>
    <ligand>
        <name>FAD</name>
        <dbReference type="ChEBI" id="CHEBI:57692"/>
    </ligand>
</feature>
<dbReference type="PANTHER" id="PTHR11455">
    <property type="entry name" value="CRYPTOCHROME"/>
    <property type="match status" value="1"/>
</dbReference>
<comment type="caution">
    <text evidence="12">The sequence shown here is derived from an EMBL/GenBank/DDBJ whole genome shotgun (WGS) entry which is preliminary data.</text>
</comment>
<evidence type="ECO:0000256" key="9">
    <source>
        <dbReference type="PIRSR" id="PIRSR602081-2"/>
    </source>
</evidence>
<dbReference type="SUPFAM" id="SSF52425">
    <property type="entry name" value="Cryptochrome/photolyase, N-terminal domain"/>
    <property type="match status" value="1"/>
</dbReference>
<dbReference type="InterPro" id="IPR006050">
    <property type="entry name" value="DNA_photolyase_N"/>
</dbReference>
<dbReference type="SUPFAM" id="SSF48173">
    <property type="entry name" value="Cryptochrome/photolyase FAD-binding domain"/>
    <property type="match status" value="1"/>
</dbReference>
<dbReference type="InterPro" id="IPR036155">
    <property type="entry name" value="Crypto/Photolyase_N_sf"/>
</dbReference>
<dbReference type="EC" id="4.1.99.3" evidence="2"/>
<evidence type="ECO:0000256" key="3">
    <source>
        <dbReference type="ARBA" id="ARBA00014046"/>
    </source>
</evidence>
<dbReference type="Gene3D" id="1.10.579.10">
    <property type="entry name" value="DNA Cyclobutane Dipyrimidine Photolyase, subunit A, domain 3"/>
    <property type="match status" value="1"/>
</dbReference>
<comment type="catalytic activity">
    <reaction evidence="7">
        <text>cyclobutadipyrimidine (in DNA) = 2 pyrimidine residues (in DNA).</text>
        <dbReference type="EC" id="4.1.99.3"/>
    </reaction>
</comment>
<evidence type="ECO:0000313" key="13">
    <source>
        <dbReference type="Proteomes" id="UP000526501"/>
    </source>
</evidence>
<dbReference type="PROSITE" id="PS00394">
    <property type="entry name" value="DNA_PHOTOLYASES_1_1"/>
    <property type="match status" value="1"/>
</dbReference>
<dbReference type="InterPro" id="IPR018394">
    <property type="entry name" value="DNA_photolyase_1_CS_C"/>
</dbReference>
<dbReference type="InterPro" id="IPR036134">
    <property type="entry name" value="Crypto/Photolyase_FAD-like_sf"/>
</dbReference>
<evidence type="ECO:0000256" key="7">
    <source>
        <dbReference type="ARBA" id="ARBA00033999"/>
    </source>
</evidence>
<comment type="similarity">
    <text evidence="10">Belongs to the DNA photolyase family.</text>
</comment>
<dbReference type="GO" id="GO:0000719">
    <property type="term" value="P:photoreactive repair"/>
    <property type="evidence" value="ECO:0007669"/>
    <property type="project" value="UniProtKB-ARBA"/>
</dbReference>
<evidence type="ECO:0000256" key="4">
    <source>
        <dbReference type="ARBA" id="ARBA00022630"/>
    </source>
</evidence>
<evidence type="ECO:0000256" key="10">
    <source>
        <dbReference type="RuleBase" id="RU004182"/>
    </source>
</evidence>
<dbReference type="PANTHER" id="PTHR11455:SF9">
    <property type="entry name" value="CRYPTOCHROME CIRCADIAN CLOCK 5 ISOFORM X1"/>
    <property type="match status" value="1"/>
</dbReference>
<evidence type="ECO:0000259" key="11">
    <source>
        <dbReference type="PROSITE" id="PS51645"/>
    </source>
</evidence>
<keyword evidence="4 8" id="KW-0285">Flavoprotein</keyword>
<dbReference type="GO" id="GO:0003677">
    <property type="term" value="F:DNA binding"/>
    <property type="evidence" value="ECO:0007669"/>
    <property type="project" value="TreeGrafter"/>
</dbReference>
<keyword evidence="13" id="KW-1185">Reference proteome</keyword>
<name>A0A7X1E6F7_9BACT</name>
<dbReference type="PROSITE" id="PS51645">
    <property type="entry name" value="PHR_CRY_ALPHA_BETA"/>
    <property type="match status" value="1"/>
</dbReference>
<dbReference type="GO" id="GO:0009416">
    <property type="term" value="P:response to light stimulus"/>
    <property type="evidence" value="ECO:0007669"/>
    <property type="project" value="TreeGrafter"/>
</dbReference>
<dbReference type="Pfam" id="PF03441">
    <property type="entry name" value="FAD_binding_7"/>
    <property type="match status" value="1"/>
</dbReference>
<feature type="site" description="Electron transfer via tryptophanyl radical" evidence="9">
    <location>
        <position position="301"/>
    </location>
</feature>
<dbReference type="FunFam" id="1.10.579.10:FF:000003">
    <property type="entry name" value="Deoxyribodipyrimidine photo-lyase"/>
    <property type="match status" value="1"/>
</dbReference>
<dbReference type="Gene3D" id="1.25.40.80">
    <property type="match status" value="1"/>
</dbReference>